<feature type="compositionally biased region" description="Low complexity" evidence="1">
    <location>
        <begin position="35"/>
        <end position="60"/>
    </location>
</feature>
<dbReference type="EMBL" id="HG001632">
    <property type="protein sequence ID" value="CDF33044.1"/>
    <property type="molecule type" value="Genomic_DNA"/>
</dbReference>
<protein>
    <recommendedName>
        <fullName evidence="4">Hyaluronan/mRNA-binding protein domain-containing protein</fullName>
    </recommendedName>
</protein>
<feature type="region of interest" description="Disordered" evidence="1">
    <location>
        <begin position="1"/>
        <end position="303"/>
    </location>
</feature>
<name>R7Q4V9_CHOCR</name>
<feature type="compositionally biased region" description="Basic and acidic residues" evidence="1">
    <location>
        <begin position="61"/>
        <end position="75"/>
    </location>
</feature>
<evidence type="ECO:0000313" key="2">
    <source>
        <dbReference type="EMBL" id="CDF33044.1"/>
    </source>
</evidence>
<sequence>MNSFALLQDDVEDATDLAVPSKGTPAETPAEAVQDARATADDTAAPSTDADAATSANPADPEGKPRPTPKEKDLTLEEYLAQKAQKSSSLTSLSKGARKPNDGVSSGFENMSLLNKDDPAHGPAKDSLMGSVPVKEQHENKALKDSTHAAVAKNAEIQSFFKRDPASDRRQYSGPRRGGDFRRGGYDSRRGDREGAQHDPDSRQRADGDRSYRNDTHAPRYEGRGGRGDSRGGRFEGRGGRSEGRGGRYERGMDRDGRRDNRGTYGRGRGQDGPGPNGHRSYGNGPKVPMAPNVDDTAAFPSL</sequence>
<dbReference type="RefSeq" id="XP_005712847.1">
    <property type="nucleotide sequence ID" value="XM_005712790.1"/>
</dbReference>
<feature type="compositionally biased region" description="Basic and acidic residues" evidence="1">
    <location>
        <begin position="135"/>
        <end position="147"/>
    </location>
</feature>
<organism evidence="2 3">
    <name type="scientific">Chondrus crispus</name>
    <name type="common">Carrageen Irish moss</name>
    <name type="synonym">Polymorpha crispa</name>
    <dbReference type="NCBI Taxonomy" id="2769"/>
    <lineage>
        <taxon>Eukaryota</taxon>
        <taxon>Rhodophyta</taxon>
        <taxon>Florideophyceae</taxon>
        <taxon>Rhodymeniophycidae</taxon>
        <taxon>Gigartinales</taxon>
        <taxon>Gigartinaceae</taxon>
        <taxon>Chondrus</taxon>
    </lineage>
</organism>
<dbReference type="AlphaFoldDB" id="R7Q4V9"/>
<reference evidence="3" key="1">
    <citation type="journal article" date="2013" name="Proc. Natl. Acad. Sci. U.S.A.">
        <title>Genome structure and metabolic features in the red seaweed Chondrus crispus shed light on evolution of the Archaeplastida.</title>
        <authorList>
            <person name="Collen J."/>
            <person name="Porcel B."/>
            <person name="Carre W."/>
            <person name="Ball S.G."/>
            <person name="Chaparro C."/>
            <person name="Tonon T."/>
            <person name="Barbeyron T."/>
            <person name="Michel G."/>
            <person name="Noel B."/>
            <person name="Valentin K."/>
            <person name="Elias M."/>
            <person name="Artiguenave F."/>
            <person name="Arun A."/>
            <person name="Aury J.M."/>
            <person name="Barbosa-Neto J.F."/>
            <person name="Bothwell J.H."/>
            <person name="Bouget F.Y."/>
            <person name="Brillet L."/>
            <person name="Cabello-Hurtado F."/>
            <person name="Capella-Gutierrez S."/>
            <person name="Charrier B."/>
            <person name="Cladiere L."/>
            <person name="Cock J.M."/>
            <person name="Coelho S.M."/>
            <person name="Colleoni C."/>
            <person name="Czjzek M."/>
            <person name="Da Silva C."/>
            <person name="Delage L."/>
            <person name="Denoeud F."/>
            <person name="Deschamps P."/>
            <person name="Dittami S.M."/>
            <person name="Gabaldon T."/>
            <person name="Gachon C.M."/>
            <person name="Groisillier A."/>
            <person name="Herve C."/>
            <person name="Jabbari K."/>
            <person name="Katinka M."/>
            <person name="Kloareg B."/>
            <person name="Kowalczyk N."/>
            <person name="Labadie K."/>
            <person name="Leblanc C."/>
            <person name="Lopez P.J."/>
            <person name="McLachlan D.H."/>
            <person name="Meslet-Cladiere L."/>
            <person name="Moustafa A."/>
            <person name="Nehr Z."/>
            <person name="Nyvall Collen P."/>
            <person name="Panaud O."/>
            <person name="Partensky F."/>
            <person name="Poulain J."/>
            <person name="Rensing S.A."/>
            <person name="Rousvoal S."/>
            <person name="Samson G."/>
            <person name="Symeonidi A."/>
            <person name="Weissenbach J."/>
            <person name="Zambounis A."/>
            <person name="Wincker P."/>
            <person name="Boyen C."/>
        </authorList>
    </citation>
    <scope>NUCLEOTIDE SEQUENCE [LARGE SCALE GENOMIC DNA]</scope>
    <source>
        <strain evidence="3">cv. Stackhouse</strain>
    </source>
</reference>
<accession>R7Q4V9</accession>
<feature type="compositionally biased region" description="Basic and acidic residues" evidence="1">
    <location>
        <begin position="161"/>
        <end position="262"/>
    </location>
</feature>
<proteinExistence type="predicted"/>
<dbReference type="OrthoDB" id="5657at2759"/>
<dbReference type="KEGG" id="ccp:CHC_T00001862001"/>
<dbReference type="Gramene" id="CDF33044">
    <property type="protein sequence ID" value="CDF33044"/>
    <property type="gene ID" value="CHC_T00001862001"/>
</dbReference>
<evidence type="ECO:0000256" key="1">
    <source>
        <dbReference type="SAM" id="MobiDB-lite"/>
    </source>
</evidence>
<feature type="compositionally biased region" description="Gly residues" evidence="1">
    <location>
        <begin position="265"/>
        <end position="276"/>
    </location>
</feature>
<dbReference type="Proteomes" id="UP000012073">
    <property type="component" value="Unassembled WGS sequence"/>
</dbReference>
<evidence type="ECO:0008006" key="4">
    <source>
        <dbReference type="Google" id="ProtNLM"/>
    </source>
</evidence>
<gene>
    <name evidence="2" type="ORF">CHC_T00001862001</name>
</gene>
<evidence type="ECO:0000313" key="3">
    <source>
        <dbReference type="Proteomes" id="UP000012073"/>
    </source>
</evidence>
<feature type="compositionally biased region" description="Polar residues" evidence="1">
    <location>
        <begin position="84"/>
        <end position="94"/>
    </location>
</feature>
<dbReference type="GeneID" id="17320563"/>
<feature type="compositionally biased region" description="Basic and acidic residues" evidence="1">
    <location>
        <begin position="115"/>
        <end position="124"/>
    </location>
</feature>
<feature type="compositionally biased region" description="Polar residues" evidence="1">
    <location>
        <begin position="103"/>
        <end position="113"/>
    </location>
</feature>
<keyword evidence="3" id="KW-1185">Reference proteome</keyword>